<evidence type="ECO:0000256" key="1">
    <source>
        <dbReference type="ARBA" id="ARBA00022729"/>
    </source>
</evidence>
<comment type="caution">
    <text evidence="3">The sequence shown here is derived from an EMBL/GenBank/DDBJ whole genome shotgun (WGS) entry which is preliminary data.</text>
</comment>
<feature type="signal peptide" evidence="2">
    <location>
        <begin position="1"/>
        <end position="24"/>
    </location>
</feature>
<dbReference type="EMBL" id="BSYO01000001">
    <property type="protein sequence ID" value="GMG98977.1"/>
    <property type="molecule type" value="Genomic_DNA"/>
</dbReference>
<keyword evidence="4" id="KW-1185">Reference proteome</keyword>
<evidence type="ECO:0000313" key="3">
    <source>
        <dbReference type="EMBL" id="GMG98977.1"/>
    </source>
</evidence>
<keyword evidence="1 2" id="KW-0732">Signal</keyword>
<dbReference type="Proteomes" id="UP001279734">
    <property type="component" value="Unassembled WGS sequence"/>
</dbReference>
<proteinExistence type="predicted"/>
<dbReference type="PANTHER" id="PTHR33184">
    <property type="entry name" value="PROTEIN TAPETUM DETERMINANT 1-LIKE-RELATED"/>
    <property type="match status" value="1"/>
</dbReference>
<reference evidence="3" key="1">
    <citation type="submission" date="2023-05" db="EMBL/GenBank/DDBJ databases">
        <title>Nepenthes gracilis genome sequencing.</title>
        <authorList>
            <person name="Fukushima K."/>
        </authorList>
    </citation>
    <scope>NUCLEOTIDE SEQUENCE</scope>
    <source>
        <strain evidence="3">SING2019-196</strain>
    </source>
</reference>
<sequence length="135" mass="14704">MAAVIFKSCMAVVLTLSLFAEGMCQCSKDDLTITQSETGTVINGKPEFRVDVFNACPCTQSSVTLDCRGFQTVEKIDHAVLAKNGDDCLVGNGSLIPPFQATFFYYAWDSQFPFKPIFSQPNCSIKRGLAISPSN</sequence>
<gene>
    <name evidence="3" type="ORF">Nepgr_000817</name>
</gene>
<dbReference type="InterPro" id="IPR040361">
    <property type="entry name" value="TPD1"/>
</dbReference>
<dbReference type="PANTHER" id="PTHR33184:SF72">
    <property type="entry name" value="BETA-1,3-N-ACETYLGLUCOSAMINYLTRANSFERASE FAMILY PROTEIN"/>
    <property type="match status" value="1"/>
</dbReference>
<feature type="chain" id="PRO_5042242339" evidence="2">
    <location>
        <begin position="25"/>
        <end position="135"/>
    </location>
</feature>
<dbReference type="GO" id="GO:0001709">
    <property type="term" value="P:cell fate determination"/>
    <property type="evidence" value="ECO:0007669"/>
    <property type="project" value="TreeGrafter"/>
</dbReference>
<dbReference type="Pfam" id="PF24068">
    <property type="entry name" value="TPD1_C"/>
    <property type="match status" value="1"/>
</dbReference>
<organism evidence="3 4">
    <name type="scientific">Nepenthes gracilis</name>
    <name type="common">Slender pitcher plant</name>
    <dbReference type="NCBI Taxonomy" id="150966"/>
    <lineage>
        <taxon>Eukaryota</taxon>
        <taxon>Viridiplantae</taxon>
        <taxon>Streptophyta</taxon>
        <taxon>Embryophyta</taxon>
        <taxon>Tracheophyta</taxon>
        <taxon>Spermatophyta</taxon>
        <taxon>Magnoliopsida</taxon>
        <taxon>eudicotyledons</taxon>
        <taxon>Gunneridae</taxon>
        <taxon>Pentapetalae</taxon>
        <taxon>Caryophyllales</taxon>
        <taxon>Nepenthaceae</taxon>
        <taxon>Nepenthes</taxon>
    </lineage>
</organism>
<evidence type="ECO:0000256" key="2">
    <source>
        <dbReference type="SAM" id="SignalP"/>
    </source>
</evidence>
<dbReference type="AlphaFoldDB" id="A0AAD3P424"/>
<protein>
    <submittedName>
        <fullName evidence="3">Uncharacterized protein</fullName>
    </submittedName>
</protein>
<accession>A0AAD3P424</accession>
<evidence type="ECO:0000313" key="4">
    <source>
        <dbReference type="Proteomes" id="UP001279734"/>
    </source>
</evidence>
<name>A0AAD3P424_NEPGR</name>